<evidence type="ECO:0000256" key="1">
    <source>
        <dbReference type="SAM" id="MobiDB-lite"/>
    </source>
</evidence>
<accession>A0A8J8NQ76</accession>
<evidence type="ECO:0000313" key="4">
    <source>
        <dbReference type="Proteomes" id="UP000785679"/>
    </source>
</evidence>
<feature type="domain" description="Rab-GAP TBC" evidence="2">
    <location>
        <begin position="158"/>
        <end position="348"/>
    </location>
</feature>
<evidence type="ECO:0000259" key="2">
    <source>
        <dbReference type="PROSITE" id="PS50086"/>
    </source>
</evidence>
<dbReference type="Gene3D" id="1.10.472.80">
    <property type="entry name" value="Ypt/Rab-GAP domain of gyp1p, domain 3"/>
    <property type="match status" value="1"/>
</dbReference>
<dbReference type="Pfam" id="PF00566">
    <property type="entry name" value="RabGAP-TBC"/>
    <property type="match status" value="1"/>
</dbReference>
<comment type="caution">
    <text evidence="3">The sequence shown here is derived from an EMBL/GenBank/DDBJ whole genome shotgun (WGS) entry which is preliminary data.</text>
</comment>
<dbReference type="InterPro" id="IPR050302">
    <property type="entry name" value="Rab_GAP_TBC_domain"/>
</dbReference>
<dbReference type="Gene3D" id="1.10.8.270">
    <property type="entry name" value="putative rabgap domain of human tbc1 domain family member 14 like domains"/>
    <property type="match status" value="1"/>
</dbReference>
<organism evidence="3 4">
    <name type="scientific">Halteria grandinella</name>
    <dbReference type="NCBI Taxonomy" id="5974"/>
    <lineage>
        <taxon>Eukaryota</taxon>
        <taxon>Sar</taxon>
        <taxon>Alveolata</taxon>
        <taxon>Ciliophora</taxon>
        <taxon>Intramacronucleata</taxon>
        <taxon>Spirotrichea</taxon>
        <taxon>Stichotrichia</taxon>
        <taxon>Sporadotrichida</taxon>
        <taxon>Halteriidae</taxon>
        <taxon>Halteria</taxon>
    </lineage>
</organism>
<dbReference type="PANTHER" id="PTHR47219">
    <property type="entry name" value="RAB GTPASE-ACTIVATING PROTEIN 1-LIKE"/>
    <property type="match status" value="1"/>
</dbReference>
<dbReference type="SMART" id="SM00164">
    <property type="entry name" value="TBC"/>
    <property type="match status" value="1"/>
</dbReference>
<dbReference type="AlphaFoldDB" id="A0A8J8NQ76"/>
<dbReference type="FunFam" id="1.10.8.270:FF:000016">
    <property type="entry name" value="TBC1 domain family member 2A"/>
    <property type="match status" value="1"/>
</dbReference>
<dbReference type="SUPFAM" id="SSF47923">
    <property type="entry name" value="Ypt/Rab-GAP domain of gyp1p"/>
    <property type="match status" value="2"/>
</dbReference>
<sequence>MRPKETKGAVESPQPQKPIKRILLRSRQGSQIDEFLKSFEQTEKLRDKIKQQETASEYVSQTSERKSMRRRFNLFASASKMDQSSERDDVSQQSRKPTIDIRQQLAKKITYSSELDKLLLSSSSLTAINLDEWLALLRGEKLLSLISPERLRYSIIRGIPTKLRGPIWCLISNVAEEKAKHGKKVYRNLVEIQDSEEEYKISKDLKRTIPEQRLFQEDYKLGKNRLYNVLKAYASFDNEIGYAQGVNYLAAILLIHIQSEEDAFWCLVYLLHKKNWRMVYDNNTPKLMNLLSVVRGKLLSHFPHVLSHLEDQDLSLEAAFSPMFLTISIYHMPLDLAARIFEVFLIEGETFLIRFLMKMIELKQSKILSLTEHELLEYLRQGIVIECIGEQTFESLLDY</sequence>
<name>A0A8J8NQ76_HALGN</name>
<dbReference type="InterPro" id="IPR000195">
    <property type="entry name" value="Rab-GAP-TBC_dom"/>
</dbReference>
<protein>
    <recommendedName>
        <fullName evidence="2">Rab-GAP TBC domain-containing protein</fullName>
    </recommendedName>
</protein>
<gene>
    <name evidence="3" type="ORF">FGO68_gene848</name>
</gene>
<dbReference type="GO" id="GO:0031267">
    <property type="term" value="F:small GTPase binding"/>
    <property type="evidence" value="ECO:0007669"/>
    <property type="project" value="TreeGrafter"/>
</dbReference>
<evidence type="ECO:0000313" key="3">
    <source>
        <dbReference type="EMBL" id="TNV79527.1"/>
    </source>
</evidence>
<dbReference type="InterPro" id="IPR035969">
    <property type="entry name" value="Rab-GAP_TBC_sf"/>
</dbReference>
<proteinExistence type="predicted"/>
<reference evidence="3" key="1">
    <citation type="submission" date="2019-06" db="EMBL/GenBank/DDBJ databases">
        <authorList>
            <person name="Zheng W."/>
        </authorList>
    </citation>
    <scope>NUCLEOTIDE SEQUENCE</scope>
    <source>
        <strain evidence="3">QDHG01</strain>
    </source>
</reference>
<dbReference type="GO" id="GO:0005096">
    <property type="term" value="F:GTPase activator activity"/>
    <property type="evidence" value="ECO:0007669"/>
    <property type="project" value="TreeGrafter"/>
</dbReference>
<dbReference type="Proteomes" id="UP000785679">
    <property type="component" value="Unassembled WGS sequence"/>
</dbReference>
<dbReference type="EMBL" id="RRYP01008799">
    <property type="protein sequence ID" value="TNV79527.1"/>
    <property type="molecule type" value="Genomic_DNA"/>
</dbReference>
<feature type="region of interest" description="Disordered" evidence="1">
    <location>
        <begin position="1"/>
        <end position="24"/>
    </location>
</feature>
<dbReference type="PROSITE" id="PS50086">
    <property type="entry name" value="TBC_RABGAP"/>
    <property type="match status" value="1"/>
</dbReference>
<dbReference type="PANTHER" id="PTHR47219:SF9">
    <property type="entry name" value="GTPASE ACTIVATING PROTEIN AND CENTROSOME-ASSOCIATED, ISOFORM B"/>
    <property type="match status" value="1"/>
</dbReference>
<keyword evidence="4" id="KW-1185">Reference proteome</keyword>
<dbReference type="OrthoDB" id="294251at2759"/>